<dbReference type="Pfam" id="PF01210">
    <property type="entry name" value="NAD_Gly3P_dh_N"/>
    <property type="match status" value="1"/>
</dbReference>
<proteinExistence type="inferred from homology"/>
<reference evidence="18 19" key="1">
    <citation type="submission" date="2020-08" db="EMBL/GenBank/DDBJ databases">
        <title>Genomic Encyclopedia of Type Strains, Phase III (KMG-III): the genomes of soil and plant-associated and newly described type strains.</title>
        <authorList>
            <person name="Whitman W."/>
        </authorList>
    </citation>
    <scope>NUCLEOTIDE SEQUENCE [LARGE SCALE GENOMIC DNA]</scope>
    <source>
        <strain evidence="18 19">CECT 8803</strain>
    </source>
</reference>
<gene>
    <name evidence="10" type="primary">gpsA</name>
    <name evidence="18" type="ORF">FHR98_000372</name>
</gene>
<evidence type="ECO:0000256" key="8">
    <source>
        <dbReference type="ARBA" id="ARBA00023209"/>
    </source>
</evidence>
<comment type="catalytic activity">
    <reaction evidence="10 15">
        <text>sn-glycerol 3-phosphate + NADP(+) = dihydroxyacetone phosphate + NADPH + H(+)</text>
        <dbReference type="Rhea" id="RHEA:11096"/>
        <dbReference type="ChEBI" id="CHEBI:15378"/>
        <dbReference type="ChEBI" id="CHEBI:57597"/>
        <dbReference type="ChEBI" id="CHEBI:57642"/>
        <dbReference type="ChEBI" id="CHEBI:57783"/>
        <dbReference type="ChEBI" id="CHEBI:58349"/>
        <dbReference type="EC" id="1.1.1.94"/>
    </reaction>
</comment>
<evidence type="ECO:0000256" key="3">
    <source>
        <dbReference type="ARBA" id="ARBA00022741"/>
    </source>
</evidence>
<feature type="binding site" evidence="10">
    <location>
        <position position="105"/>
    </location>
    <ligand>
        <name>NADPH</name>
        <dbReference type="ChEBI" id="CHEBI:57783"/>
    </ligand>
</feature>
<feature type="binding site" evidence="10">
    <location>
        <position position="188"/>
    </location>
    <ligand>
        <name>sn-glycerol 3-phosphate</name>
        <dbReference type="ChEBI" id="CHEBI:57597"/>
    </ligand>
</feature>
<feature type="binding site" evidence="10">
    <location>
        <position position="270"/>
    </location>
    <ligand>
        <name>NADPH</name>
        <dbReference type="ChEBI" id="CHEBI:57783"/>
    </ligand>
</feature>
<evidence type="ECO:0000256" key="5">
    <source>
        <dbReference type="ARBA" id="ARBA00023002"/>
    </source>
</evidence>
<evidence type="ECO:0000256" key="13">
    <source>
        <dbReference type="PIRSR" id="PIRSR000114-3"/>
    </source>
</evidence>
<keyword evidence="10" id="KW-0963">Cytoplasm</keyword>
<evidence type="ECO:0000256" key="1">
    <source>
        <dbReference type="ARBA" id="ARBA00011009"/>
    </source>
</evidence>
<feature type="binding site" evidence="10">
    <location>
        <position position="32"/>
    </location>
    <ligand>
        <name>NADPH</name>
        <dbReference type="ChEBI" id="CHEBI:57783"/>
    </ligand>
</feature>
<feature type="binding site" evidence="10">
    <location>
        <position position="135"/>
    </location>
    <ligand>
        <name>sn-glycerol 3-phosphate</name>
        <dbReference type="ChEBI" id="CHEBI:57597"/>
    </ligand>
</feature>
<keyword evidence="8 10" id="KW-0594">Phospholipid biosynthesis</keyword>
<name>A0A839SMI1_9PROT</name>
<evidence type="ECO:0000256" key="7">
    <source>
        <dbReference type="ARBA" id="ARBA00023098"/>
    </source>
</evidence>
<dbReference type="FunFam" id="3.40.50.720:FF:000019">
    <property type="entry name" value="Glycerol-3-phosphate dehydrogenase [NAD(P)+]"/>
    <property type="match status" value="1"/>
</dbReference>
<feature type="binding site" evidence="10">
    <location>
        <position position="241"/>
    </location>
    <ligand>
        <name>sn-glycerol 3-phosphate</name>
        <dbReference type="ChEBI" id="CHEBI:57597"/>
    </ligand>
</feature>
<feature type="binding site" evidence="12">
    <location>
        <begin position="252"/>
        <end position="253"/>
    </location>
    <ligand>
        <name>substrate</name>
    </ligand>
</feature>
<feature type="binding site" evidence="10">
    <location>
        <position position="272"/>
    </location>
    <ligand>
        <name>NADPH</name>
        <dbReference type="ChEBI" id="CHEBI:57783"/>
    </ligand>
</feature>
<feature type="binding site" evidence="10">
    <location>
        <position position="137"/>
    </location>
    <ligand>
        <name>NADPH</name>
        <dbReference type="ChEBI" id="CHEBI:57783"/>
    </ligand>
</feature>
<dbReference type="InterPro" id="IPR011128">
    <property type="entry name" value="G3P_DH_NAD-dep_N"/>
</dbReference>
<sequence>MTTIGIVGAGAWGTALAQVAAAAGNNTRLWGRDQELIDTMIQAGQNVRYLPDVPLLPEIAPTALMTDLADCDLLVIVVPAQATRAILAALRPVIRNNAALLLAAKGVEQKTLALMSEVAAQELPGHSCAVLSGPTFAGEVARGLPTAVTLASATLTRAEALAAQLGTRSFRPYASDDPIGAEIGGAVKNVLAIACGIVEGLGLGENARSALITRGLAEVTRLAVAKGGRPATLMGLSGLGDITLSCNSRQSRNFSLGYCVASGESRSSLLTEGYYSAPAVLGLAKSLNVEMPICEAVHAVLHDGAALAPQIERLLSRPLRNE</sequence>
<feature type="binding site" evidence="10">
    <location>
        <position position="49"/>
    </location>
    <ligand>
        <name>NADPH</name>
        <dbReference type="ChEBI" id="CHEBI:57783"/>
    </ligand>
</feature>
<comment type="function">
    <text evidence="10">Catalyzes the reduction of the glycolytic intermediate dihydroxyacetone phosphate (DHAP) to sn-glycerol 3-phosphate (G3P), the key precursor for phospholipid synthesis.</text>
</comment>
<dbReference type="GO" id="GO:0046168">
    <property type="term" value="P:glycerol-3-phosphate catabolic process"/>
    <property type="evidence" value="ECO:0007669"/>
    <property type="project" value="InterPro"/>
</dbReference>
<feature type="binding site" evidence="10">
    <location>
        <position position="252"/>
    </location>
    <ligand>
        <name>NADPH</name>
        <dbReference type="ChEBI" id="CHEBI:57783"/>
    </ligand>
</feature>
<dbReference type="SUPFAM" id="SSF48179">
    <property type="entry name" value="6-phosphogluconate dehydrogenase C-terminal domain-like"/>
    <property type="match status" value="1"/>
</dbReference>
<dbReference type="GO" id="GO:0006650">
    <property type="term" value="P:glycerophospholipid metabolic process"/>
    <property type="evidence" value="ECO:0007669"/>
    <property type="project" value="UniProtKB-UniRule"/>
</dbReference>
<evidence type="ECO:0000256" key="9">
    <source>
        <dbReference type="ARBA" id="ARBA00023264"/>
    </source>
</evidence>
<feature type="domain" description="Glycerol-3-phosphate dehydrogenase NAD-dependent N-terminal" evidence="16">
    <location>
        <begin position="4"/>
        <end position="154"/>
    </location>
</feature>
<dbReference type="AlphaFoldDB" id="A0A839SMI1"/>
<evidence type="ECO:0000256" key="10">
    <source>
        <dbReference type="HAMAP-Rule" id="MF_00394"/>
    </source>
</evidence>
<dbReference type="GO" id="GO:0005829">
    <property type="term" value="C:cytosol"/>
    <property type="evidence" value="ECO:0007669"/>
    <property type="project" value="TreeGrafter"/>
</dbReference>
<dbReference type="PRINTS" id="PR00077">
    <property type="entry name" value="GPDHDRGNASE"/>
</dbReference>
<dbReference type="Gene3D" id="1.10.1040.10">
    <property type="entry name" value="N-(1-d-carboxylethyl)-l-norvaline Dehydrogenase, domain 2"/>
    <property type="match status" value="1"/>
</dbReference>
<dbReference type="GO" id="GO:0046167">
    <property type="term" value="P:glycerol-3-phosphate biosynthetic process"/>
    <property type="evidence" value="ECO:0007669"/>
    <property type="project" value="UniProtKB-UniRule"/>
</dbReference>
<dbReference type="NCBIfam" id="NF000942">
    <property type="entry name" value="PRK00094.1-4"/>
    <property type="match status" value="1"/>
</dbReference>
<keyword evidence="7 10" id="KW-0443">Lipid metabolism</keyword>
<keyword evidence="3 10" id="KW-0547">Nucleotide-binding</keyword>
<dbReference type="NCBIfam" id="NF000940">
    <property type="entry name" value="PRK00094.1-2"/>
    <property type="match status" value="1"/>
</dbReference>
<feature type="binding site" evidence="13">
    <location>
        <begin position="8"/>
        <end position="13"/>
    </location>
    <ligand>
        <name>NAD(+)</name>
        <dbReference type="ChEBI" id="CHEBI:57540"/>
    </ligand>
</feature>
<feature type="binding site" evidence="10">
    <location>
        <position position="105"/>
    </location>
    <ligand>
        <name>sn-glycerol 3-phosphate</name>
        <dbReference type="ChEBI" id="CHEBI:57597"/>
    </ligand>
</feature>
<accession>A0A839SMI1</accession>
<feature type="binding site" evidence="13">
    <location>
        <position position="252"/>
    </location>
    <ligand>
        <name>NAD(+)</name>
        <dbReference type="ChEBI" id="CHEBI:57540"/>
    </ligand>
</feature>
<evidence type="ECO:0000256" key="2">
    <source>
        <dbReference type="ARBA" id="ARBA00022516"/>
    </source>
</evidence>
<feature type="binding site" evidence="13">
    <location>
        <position position="137"/>
    </location>
    <ligand>
        <name>NAD(+)</name>
        <dbReference type="ChEBI" id="CHEBI:57540"/>
    </ligand>
</feature>
<evidence type="ECO:0000259" key="17">
    <source>
        <dbReference type="Pfam" id="PF07479"/>
    </source>
</evidence>
<comment type="caution">
    <text evidence="10">Lacks conserved residue(s) required for the propagation of feature annotation.</text>
</comment>
<dbReference type="InterPro" id="IPR036291">
    <property type="entry name" value="NAD(P)-bd_dom_sf"/>
</dbReference>
<evidence type="ECO:0000256" key="11">
    <source>
        <dbReference type="PIRSR" id="PIRSR000114-1"/>
    </source>
</evidence>
<comment type="caution">
    <text evidence="18">The sequence shown here is derived from an EMBL/GenBank/DDBJ whole genome shotgun (WGS) entry which is preliminary data.</text>
</comment>
<dbReference type="EC" id="1.1.1.94" evidence="10"/>
<evidence type="ECO:0000313" key="19">
    <source>
        <dbReference type="Proteomes" id="UP000581135"/>
    </source>
</evidence>
<feature type="binding site" evidence="10">
    <location>
        <position position="133"/>
    </location>
    <ligand>
        <name>sn-glycerol 3-phosphate</name>
        <dbReference type="ChEBI" id="CHEBI:57597"/>
    </ligand>
</feature>
<keyword evidence="6 10" id="KW-0520">NAD</keyword>
<evidence type="ECO:0000256" key="14">
    <source>
        <dbReference type="RuleBase" id="RU000437"/>
    </source>
</evidence>
<comment type="catalytic activity">
    <reaction evidence="10">
        <text>sn-glycerol 3-phosphate + NAD(+) = dihydroxyacetone phosphate + NADH + H(+)</text>
        <dbReference type="Rhea" id="RHEA:11092"/>
        <dbReference type="ChEBI" id="CHEBI:15378"/>
        <dbReference type="ChEBI" id="CHEBI:57540"/>
        <dbReference type="ChEBI" id="CHEBI:57597"/>
        <dbReference type="ChEBI" id="CHEBI:57642"/>
        <dbReference type="ChEBI" id="CHEBI:57945"/>
        <dbReference type="EC" id="1.1.1.94"/>
    </reaction>
</comment>
<evidence type="ECO:0000313" key="18">
    <source>
        <dbReference type="EMBL" id="MBB3064107.1"/>
    </source>
</evidence>
<dbReference type="InterPro" id="IPR008927">
    <property type="entry name" value="6-PGluconate_DH-like_C_sf"/>
</dbReference>
<dbReference type="PANTHER" id="PTHR11728:SF1">
    <property type="entry name" value="GLYCEROL-3-PHOSPHATE DEHYDROGENASE [NAD(+)] 2, CHLOROPLASTIC"/>
    <property type="match status" value="1"/>
</dbReference>
<evidence type="ECO:0000256" key="12">
    <source>
        <dbReference type="PIRSR" id="PIRSR000114-2"/>
    </source>
</evidence>
<dbReference type="PANTHER" id="PTHR11728">
    <property type="entry name" value="GLYCEROL-3-PHOSPHATE DEHYDROGENASE"/>
    <property type="match status" value="1"/>
</dbReference>
<keyword evidence="5 10" id="KW-0560">Oxidoreductase</keyword>
<evidence type="ECO:0000256" key="6">
    <source>
        <dbReference type="ARBA" id="ARBA00023027"/>
    </source>
</evidence>
<keyword evidence="2 10" id="KW-0444">Lipid biosynthesis</keyword>
<dbReference type="Proteomes" id="UP000581135">
    <property type="component" value="Unassembled WGS sequence"/>
</dbReference>
<dbReference type="InterPro" id="IPR006109">
    <property type="entry name" value="G3P_DH_NAD-dep_C"/>
</dbReference>
<evidence type="ECO:0000256" key="15">
    <source>
        <dbReference type="RuleBase" id="RU000439"/>
    </source>
</evidence>
<keyword evidence="4 10" id="KW-0521">NADP</keyword>
<dbReference type="Gene3D" id="3.40.50.720">
    <property type="entry name" value="NAD(P)-binding Rossmann-like Domain"/>
    <property type="match status" value="1"/>
</dbReference>
<evidence type="ECO:0000259" key="16">
    <source>
        <dbReference type="Pfam" id="PF01210"/>
    </source>
</evidence>
<dbReference type="PIRSF" id="PIRSF000114">
    <property type="entry name" value="Glycerol-3-P_dh"/>
    <property type="match status" value="1"/>
</dbReference>
<dbReference type="SUPFAM" id="SSF51735">
    <property type="entry name" value="NAD(P)-binding Rossmann-fold domains"/>
    <property type="match status" value="1"/>
</dbReference>
<dbReference type="InterPro" id="IPR006168">
    <property type="entry name" value="G3P_DH_NAD-dep"/>
</dbReference>
<comment type="subcellular location">
    <subcellularLocation>
        <location evidence="10">Cytoplasm</location>
    </subcellularLocation>
</comment>
<protein>
    <recommendedName>
        <fullName evidence="10">Glycerol-3-phosphate dehydrogenase [NAD(P)+]</fullName>
        <ecNumber evidence="10">1.1.1.94</ecNumber>
    </recommendedName>
    <alternativeName>
        <fullName evidence="10">NAD(P)(+)-dependent glycerol-3-phosphate dehydrogenase</fullName>
    </alternativeName>
    <alternativeName>
        <fullName evidence="10">NAD(P)H-dependent dihydroxyacetone-phosphate reductase</fullName>
    </alternativeName>
</protein>
<dbReference type="Pfam" id="PF07479">
    <property type="entry name" value="NAD_Gly3P_dh_C"/>
    <property type="match status" value="1"/>
</dbReference>
<dbReference type="PROSITE" id="PS00957">
    <property type="entry name" value="NAD_G3PDH"/>
    <property type="match status" value="1"/>
</dbReference>
<dbReference type="UniPathway" id="UPA00940"/>
<feature type="binding site" evidence="10">
    <location>
        <position position="253"/>
    </location>
    <ligand>
        <name>sn-glycerol 3-phosphate</name>
        <dbReference type="ChEBI" id="CHEBI:57597"/>
    </ligand>
</feature>
<feature type="binding site" evidence="12">
    <location>
        <position position="105"/>
    </location>
    <ligand>
        <name>substrate</name>
    </ligand>
</feature>
<keyword evidence="19" id="KW-1185">Reference proteome</keyword>
<dbReference type="GO" id="GO:0051287">
    <property type="term" value="F:NAD binding"/>
    <property type="evidence" value="ECO:0007669"/>
    <property type="project" value="InterPro"/>
</dbReference>
<dbReference type="EMBL" id="JACHXA010000001">
    <property type="protein sequence ID" value="MBB3064107.1"/>
    <property type="molecule type" value="Genomic_DNA"/>
</dbReference>
<organism evidence="18 19">
    <name type="scientific">Limibacillus halophilus</name>
    <dbReference type="NCBI Taxonomy" id="1579333"/>
    <lineage>
        <taxon>Bacteria</taxon>
        <taxon>Pseudomonadati</taxon>
        <taxon>Pseudomonadota</taxon>
        <taxon>Alphaproteobacteria</taxon>
        <taxon>Rhodospirillales</taxon>
        <taxon>Rhodovibrionaceae</taxon>
        <taxon>Limibacillus</taxon>
    </lineage>
</organism>
<comment type="pathway">
    <text evidence="10">Membrane lipid metabolism; glycerophospholipid metabolism.</text>
</comment>
<dbReference type="HAMAP" id="MF_00394">
    <property type="entry name" value="NAD_Glyc3P_dehydrog"/>
    <property type="match status" value="1"/>
</dbReference>
<feature type="binding site" evidence="10">
    <location>
        <position position="251"/>
    </location>
    <ligand>
        <name>sn-glycerol 3-phosphate</name>
        <dbReference type="ChEBI" id="CHEBI:57597"/>
    </ligand>
</feature>
<dbReference type="InterPro" id="IPR013328">
    <property type="entry name" value="6PGD_dom2"/>
</dbReference>
<feature type="domain" description="Glycerol-3-phosphate dehydrogenase NAD-dependent C-terminal" evidence="17">
    <location>
        <begin position="177"/>
        <end position="306"/>
    </location>
</feature>
<feature type="binding site" evidence="10">
    <location>
        <position position="12"/>
    </location>
    <ligand>
        <name>NADPH</name>
        <dbReference type="ChEBI" id="CHEBI:57783"/>
    </ligand>
</feature>
<comment type="similarity">
    <text evidence="1 10 14">Belongs to the NAD-dependent glycerol-3-phosphate dehydrogenase family.</text>
</comment>
<feature type="active site" description="Proton acceptor" evidence="10 11">
    <location>
        <position position="188"/>
    </location>
</feature>
<dbReference type="GO" id="GO:0008654">
    <property type="term" value="P:phospholipid biosynthetic process"/>
    <property type="evidence" value="ECO:0007669"/>
    <property type="project" value="UniProtKB-KW"/>
</dbReference>
<evidence type="ECO:0000256" key="4">
    <source>
        <dbReference type="ARBA" id="ARBA00022857"/>
    </source>
</evidence>
<dbReference type="GO" id="GO:0005975">
    <property type="term" value="P:carbohydrate metabolic process"/>
    <property type="evidence" value="ECO:0007669"/>
    <property type="project" value="InterPro"/>
</dbReference>
<feature type="binding site" evidence="10">
    <location>
        <position position="252"/>
    </location>
    <ligand>
        <name>sn-glycerol 3-phosphate</name>
        <dbReference type="ChEBI" id="CHEBI:57597"/>
    </ligand>
</feature>
<dbReference type="RefSeq" id="WP_183414921.1">
    <property type="nucleotide sequence ID" value="NZ_JACHXA010000001.1"/>
</dbReference>
<dbReference type="GO" id="GO:0047952">
    <property type="term" value="F:glycerol-3-phosphate dehydrogenase [NAD(P)+] activity"/>
    <property type="evidence" value="ECO:0007669"/>
    <property type="project" value="UniProtKB-UniRule"/>
</dbReference>
<keyword evidence="9 10" id="KW-1208">Phospholipid metabolism</keyword>